<dbReference type="InterPro" id="IPR036880">
    <property type="entry name" value="Kunitz_BPTI_sf"/>
</dbReference>
<proteinExistence type="predicted"/>
<dbReference type="InterPro" id="IPR020901">
    <property type="entry name" value="Prtase_inh_Kunz-CS"/>
</dbReference>
<dbReference type="InterPro" id="IPR002223">
    <property type="entry name" value="Kunitz_BPTI"/>
</dbReference>
<dbReference type="PANTHER" id="PTHR10083:SF374">
    <property type="entry name" value="BPTI_KUNITZ INHIBITOR DOMAIN-CONTAINING PROTEIN"/>
    <property type="match status" value="1"/>
</dbReference>
<gene>
    <name evidence="5" type="ORF">B4U79_05351</name>
</gene>
<accession>A0A3S3NWQ2</accession>
<dbReference type="GO" id="GO:0004867">
    <property type="term" value="F:serine-type endopeptidase inhibitor activity"/>
    <property type="evidence" value="ECO:0007669"/>
    <property type="project" value="UniProtKB-KW"/>
</dbReference>
<dbReference type="PANTHER" id="PTHR10083">
    <property type="entry name" value="KUNITZ-TYPE PROTEASE INHIBITOR-RELATED"/>
    <property type="match status" value="1"/>
</dbReference>
<organism evidence="5 6">
    <name type="scientific">Dinothrombium tinctorium</name>
    <dbReference type="NCBI Taxonomy" id="1965070"/>
    <lineage>
        <taxon>Eukaryota</taxon>
        <taxon>Metazoa</taxon>
        <taxon>Ecdysozoa</taxon>
        <taxon>Arthropoda</taxon>
        <taxon>Chelicerata</taxon>
        <taxon>Arachnida</taxon>
        <taxon>Acari</taxon>
        <taxon>Acariformes</taxon>
        <taxon>Trombidiformes</taxon>
        <taxon>Prostigmata</taxon>
        <taxon>Anystina</taxon>
        <taxon>Parasitengona</taxon>
        <taxon>Trombidioidea</taxon>
        <taxon>Trombidiidae</taxon>
        <taxon>Dinothrombium</taxon>
    </lineage>
</organism>
<sequence>RKDVDFSDEFTLKQRKVLGNENTCKLAPDSGYWCTGLFGTVPPQELRFYFDTETSECKCFYYNGCSGNANNFFTEKQCVEYCQTKTSKIINRNTLNCMYFP</sequence>
<dbReference type="PROSITE" id="PS50279">
    <property type="entry name" value="BPTI_KUNITZ_2"/>
    <property type="match status" value="1"/>
</dbReference>
<evidence type="ECO:0000313" key="6">
    <source>
        <dbReference type="Proteomes" id="UP000285301"/>
    </source>
</evidence>
<reference evidence="5 6" key="1">
    <citation type="journal article" date="2018" name="Gigascience">
        <title>Genomes of trombidid mites reveal novel predicted allergens and laterally-transferred genes associated with secondary metabolism.</title>
        <authorList>
            <person name="Dong X."/>
            <person name="Chaisiri K."/>
            <person name="Xia D."/>
            <person name="Armstrong S.D."/>
            <person name="Fang Y."/>
            <person name="Donnelly M.J."/>
            <person name="Kadowaki T."/>
            <person name="McGarry J.W."/>
            <person name="Darby A.C."/>
            <person name="Makepeace B.L."/>
        </authorList>
    </citation>
    <scope>NUCLEOTIDE SEQUENCE [LARGE SCALE GENOMIC DNA]</scope>
    <source>
        <strain evidence="5">UoL-WK</strain>
    </source>
</reference>
<dbReference type="Gene3D" id="4.10.410.10">
    <property type="entry name" value="Pancreatic trypsin inhibitor Kunitz domain"/>
    <property type="match status" value="1"/>
</dbReference>
<dbReference type="Pfam" id="PF00014">
    <property type="entry name" value="Kunitz_BPTI"/>
    <property type="match status" value="1"/>
</dbReference>
<dbReference type="EMBL" id="NCKU01002047">
    <property type="protein sequence ID" value="RWS10583.1"/>
    <property type="molecule type" value="Genomic_DNA"/>
</dbReference>
<dbReference type="OrthoDB" id="4473401at2759"/>
<keyword evidence="6" id="KW-1185">Reference proteome</keyword>
<evidence type="ECO:0000256" key="2">
    <source>
        <dbReference type="ARBA" id="ARBA00022900"/>
    </source>
</evidence>
<comment type="caution">
    <text evidence="5">The sequence shown here is derived from an EMBL/GenBank/DDBJ whole genome shotgun (WGS) entry which is preliminary data.</text>
</comment>
<evidence type="ECO:0000256" key="3">
    <source>
        <dbReference type="ARBA" id="ARBA00023157"/>
    </source>
</evidence>
<feature type="non-terminal residue" evidence="5">
    <location>
        <position position="1"/>
    </location>
</feature>
<keyword evidence="2" id="KW-0722">Serine protease inhibitor</keyword>
<keyword evidence="3" id="KW-1015">Disulfide bond</keyword>
<evidence type="ECO:0000313" key="5">
    <source>
        <dbReference type="EMBL" id="RWS10583.1"/>
    </source>
</evidence>
<dbReference type="PRINTS" id="PR00759">
    <property type="entry name" value="BASICPTASE"/>
</dbReference>
<dbReference type="Proteomes" id="UP000285301">
    <property type="component" value="Unassembled WGS sequence"/>
</dbReference>
<protein>
    <submittedName>
        <fullName evidence="5">Serine proteinase inhibitor-like protein</fullName>
    </submittedName>
</protein>
<dbReference type="SMART" id="SM00131">
    <property type="entry name" value="KU"/>
    <property type="match status" value="1"/>
</dbReference>
<evidence type="ECO:0000256" key="1">
    <source>
        <dbReference type="ARBA" id="ARBA00022690"/>
    </source>
</evidence>
<dbReference type="InterPro" id="IPR050098">
    <property type="entry name" value="TFPI/VKTCI-like"/>
</dbReference>
<dbReference type="STRING" id="1965070.A0A3S3NWQ2"/>
<dbReference type="GO" id="GO:0005615">
    <property type="term" value="C:extracellular space"/>
    <property type="evidence" value="ECO:0007669"/>
    <property type="project" value="TreeGrafter"/>
</dbReference>
<feature type="domain" description="BPTI/Kunitz inhibitor" evidence="4">
    <location>
        <begin position="24"/>
        <end position="82"/>
    </location>
</feature>
<keyword evidence="1" id="KW-0646">Protease inhibitor</keyword>
<dbReference type="CDD" id="cd00109">
    <property type="entry name" value="Kunitz-type"/>
    <property type="match status" value="1"/>
</dbReference>
<evidence type="ECO:0000259" key="4">
    <source>
        <dbReference type="PROSITE" id="PS50279"/>
    </source>
</evidence>
<dbReference type="SUPFAM" id="SSF57362">
    <property type="entry name" value="BPTI-like"/>
    <property type="match status" value="1"/>
</dbReference>
<dbReference type="PROSITE" id="PS00280">
    <property type="entry name" value="BPTI_KUNITZ_1"/>
    <property type="match status" value="1"/>
</dbReference>
<name>A0A3S3NWQ2_9ACAR</name>
<dbReference type="AlphaFoldDB" id="A0A3S3NWQ2"/>